<feature type="compositionally biased region" description="Polar residues" evidence="4">
    <location>
        <begin position="40"/>
        <end position="64"/>
    </location>
</feature>
<feature type="region of interest" description="Disordered" evidence="4">
    <location>
        <begin position="420"/>
        <end position="461"/>
    </location>
</feature>
<dbReference type="PANTHER" id="PTHR45418">
    <property type="entry name" value="CANCER/TESTIS ANTIGEN 55"/>
    <property type="match status" value="1"/>
</dbReference>
<dbReference type="InterPro" id="IPR047187">
    <property type="entry name" value="SF1_C_Upf1"/>
</dbReference>
<evidence type="ECO:0000256" key="2">
    <source>
        <dbReference type="ARBA" id="ARBA00022490"/>
    </source>
</evidence>
<dbReference type="PANTHER" id="PTHR45418:SF5">
    <property type="entry name" value="BRCA2-INTERACTING PROTEIN-LIKE-RELATED"/>
    <property type="match status" value="1"/>
</dbReference>
<sequence>MAKEKRKGKYVPLEWEPSAANPANFQIPSREKKILKVTNPLGSRSSAVHQHPTGSPYNVTSSNEGRGEEANVSPHVINVTKKSNFTSEQGGTTSNGSRARLHSTPAQEPSPNGPDSGRSTSFIKQTQPEFQNATKEALPALETTTLASRGNSQQWRPDVYVQAFVPQSLKAINDAPASLVTTQPVDGIDFGKYVSTFAGTHFLPTLDKPPYPSVDGNLPVDSLDGILPENYEQYFTDCLVLDLEAQIPEYRSYDLFRVSLKLLDHAQQIYLLRVPGVREGTPSVDFGDSVMLRQLILNPVTGSPRGMDLWLTPGIGRDRGTPCPGFAGVQIQATVVGIDKANEALILKVNGLALLGTPVCNVSFVVQASLVQSMQRAVADVQQELGRGTGSAKSSKTSKDTVIEHITDYRLVNKDKMTEARNSTDCRPAGFQPQSSLSVTVDRSPSTETSQGNSASSECPTTGSWLRAMLFPSKSNGIQQKAFPSARFTQTWFDTSLNYEQKKAVDAVQSRYYGTFGYLINGPPGTGKTKTICEMVTQLGNDSALTGSILLCAPSNPAADTLTLRLKAYFGPKQMLRLNAFSRTFAEVPQELLPFCLVENDIFSIPPLPKLMAYKVVVTTCRDADILVQARVTNRDLVSLQENLFMAVHPDRSSGFSTEAPLHWTALIIDEAAQATEPETLIPLTVVTPPTAHVCTPSPIFVMAGDQHQLNARTYHKSTTLHVSLFERLSNHPIYASHPLARKSLHRALQSSPMLRPPFVNLVRNYRSHSAILAIPSSLFYANTLIQEATHIDTLQSWSGWRGRRWPVLFACNGGMDDCEDIRTVGGGWYNRREAQKAIAYVLSLIAEEMIVEQSEICIMSPFRAQVNLLRKIARESSLSGVNIGPMEAFQGLENRFVIICTTRSRKRFLKEDKMRGMGVVDEKKKFNVAITRAKEGLIILGNPWVLATDPCWLAFMNFCRRNSLWSEESEKEDARMQGLEEASVNEWRPPQRSGNGDSHDEAQISGLEAGLIFKERNKQAGSRAARRFMSGSESQEDTLWRTGLAAEEALEPMEP</sequence>
<dbReference type="SUPFAM" id="SSF52540">
    <property type="entry name" value="P-loop containing nucleoside triphosphate hydrolases"/>
    <property type="match status" value="1"/>
</dbReference>
<dbReference type="GO" id="GO:0004386">
    <property type="term" value="F:helicase activity"/>
    <property type="evidence" value="ECO:0007669"/>
    <property type="project" value="InterPro"/>
</dbReference>
<dbReference type="GO" id="GO:0005737">
    <property type="term" value="C:cytoplasm"/>
    <property type="evidence" value="ECO:0007669"/>
    <property type="project" value="UniProtKB-SubCell"/>
</dbReference>
<keyword evidence="3" id="KW-0547">Nucleotide-binding</keyword>
<dbReference type="Pfam" id="PF13087">
    <property type="entry name" value="AAA_12"/>
    <property type="match status" value="1"/>
</dbReference>
<evidence type="ECO:0000256" key="3">
    <source>
        <dbReference type="ARBA" id="ARBA00022806"/>
    </source>
</evidence>
<keyword evidence="8" id="KW-1185">Reference proteome</keyword>
<dbReference type="Pfam" id="PF13086">
    <property type="entry name" value="AAA_11"/>
    <property type="match status" value="2"/>
</dbReference>
<protein>
    <recommendedName>
        <fullName evidence="9">RNA helicase</fullName>
    </recommendedName>
</protein>
<feature type="domain" description="DNA2/NAM7 helicase helicase" evidence="5">
    <location>
        <begin position="497"/>
        <end position="568"/>
    </location>
</feature>
<proteinExistence type="predicted"/>
<dbReference type="EMBL" id="JASNWA010000007">
    <property type="protein sequence ID" value="KAK3173234.1"/>
    <property type="molecule type" value="Genomic_DNA"/>
</dbReference>
<evidence type="ECO:0000259" key="5">
    <source>
        <dbReference type="Pfam" id="PF13086"/>
    </source>
</evidence>
<evidence type="ECO:0000256" key="4">
    <source>
        <dbReference type="SAM" id="MobiDB-lite"/>
    </source>
</evidence>
<feature type="region of interest" description="Disordered" evidence="4">
    <location>
        <begin position="973"/>
        <end position="1002"/>
    </location>
</feature>
<dbReference type="Proteomes" id="UP001276659">
    <property type="component" value="Unassembled WGS sequence"/>
</dbReference>
<feature type="compositionally biased region" description="Polar residues" evidence="4">
    <location>
        <begin position="432"/>
        <end position="461"/>
    </location>
</feature>
<dbReference type="CDD" id="cd18808">
    <property type="entry name" value="SF1_C_Upf1"/>
    <property type="match status" value="1"/>
</dbReference>
<feature type="compositionally biased region" description="Polar residues" evidence="4">
    <location>
        <begin position="80"/>
        <end position="97"/>
    </location>
</feature>
<feature type="domain" description="DNA2/NAM7 helicase-like C-terminal" evidence="6">
    <location>
        <begin position="753"/>
        <end position="943"/>
    </location>
</feature>
<evidence type="ECO:0000313" key="8">
    <source>
        <dbReference type="Proteomes" id="UP001276659"/>
    </source>
</evidence>
<evidence type="ECO:0000256" key="1">
    <source>
        <dbReference type="ARBA" id="ARBA00004496"/>
    </source>
</evidence>
<dbReference type="InterPro" id="IPR041677">
    <property type="entry name" value="DNA2/NAM7_AAA_11"/>
</dbReference>
<feature type="domain" description="DNA2/NAM7 helicase helicase" evidence="5">
    <location>
        <begin position="665"/>
        <end position="712"/>
    </location>
</feature>
<reference evidence="7" key="1">
    <citation type="submission" date="2022-11" db="EMBL/GenBank/DDBJ databases">
        <title>Chromosomal genome sequence assembly and mating type (MAT) locus characterization of the leprose asexual lichenized fungus Lepraria neglecta (Nyl.) Erichsen.</title>
        <authorList>
            <person name="Allen J.L."/>
            <person name="Pfeffer B."/>
        </authorList>
    </citation>
    <scope>NUCLEOTIDE SEQUENCE</scope>
    <source>
        <strain evidence="7">Allen 5258</strain>
    </source>
</reference>
<evidence type="ECO:0008006" key="9">
    <source>
        <dbReference type="Google" id="ProtNLM"/>
    </source>
</evidence>
<evidence type="ECO:0000259" key="6">
    <source>
        <dbReference type="Pfam" id="PF13087"/>
    </source>
</evidence>
<keyword evidence="3" id="KW-0378">Hydrolase</keyword>
<keyword evidence="3" id="KW-0347">Helicase</keyword>
<gene>
    <name evidence="7" type="ORF">OEA41_006563</name>
</gene>
<organism evidence="7 8">
    <name type="scientific">Lepraria neglecta</name>
    <dbReference type="NCBI Taxonomy" id="209136"/>
    <lineage>
        <taxon>Eukaryota</taxon>
        <taxon>Fungi</taxon>
        <taxon>Dikarya</taxon>
        <taxon>Ascomycota</taxon>
        <taxon>Pezizomycotina</taxon>
        <taxon>Lecanoromycetes</taxon>
        <taxon>OSLEUM clade</taxon>
        <taxon>Lecanoromycetidae</taxon>
        <taxon>Lecanorales</taxon>
        <taxon>Lecanorineae</taxon>
        <taxon>Stereocaulaceae</taxon>
        <taxon>Lepraria</taxon>
    </lineage>
</organism>
<dbReference type="AlphaFoldDB" id="A0AAD9Z7W2"/>
<name>A0AAD9Z7W2_9LECA</name>
<keyword evidence="3" id="KW-0067">ATP-binding</keyword>
<feature type="region of interest" description="Disordered" evidence="4">
    <location>
        <begin position="1"/>
        <end position="121"/>
    </location>
</feature>
<dbReference type="Gene3D" id="3.40.50.300">
    <property type="entry name" value="P-loop containing nucleotide triphosphate hydrolases"/>
    <property type="match status" value="2"/>
</dbReference>
<evidence type="ECO:0000313" key="7">
    <source>
        <dbReference type="EMBL" id="KAK3173234.1"/>
    </source>
</evidence>
<dbReference type="InterPro" id="IPR027417">
    <property type="entry name" value="P-loop_NTPase"/>
</dbReference>
<dbReference type="InterPro" id="IPR041679">
    <property type="entry name" value="DNA2/NAM7-like_C"/>
</dbReference>
<comment type="caution">
    <text evidence="7">The sequence shown here is derived from an EMBL/GenBank/DDBJ whole genome shotgun (WGS) entry which is preliminary data.</text>
</comment>
<keyword evidence="2" id="KW-0963">Cytoplasm</keyword>
<accession>A0AAD9Z7W2</accession>
<comment type="subcellular location">
    <subcellularLocation>
        <location evidence="1">Cytoplasm</location>
    </subcellularLocation>
</comment>